<keyword evidence="3" id="KW-1185">Reference proteome</keyword>
<evidence type="ECO:0000256" key="1">
    <source>
        <dbReference type="SAM" id="MobiDB-lite"/>
    </source>
</evidence>
<protein>
    <submittedName>
        <fullName evidence="2">Uncharacterized protein</fullName>
    </submittedName>
</protein>
<sequence>MDDKYKLGLTCIYESMLRANELNTKIDGHILDLKERSHSRYLPGRDEEPDDTFKHVLDDDPLRSPVAHDEHDAGQSSPTAAPRAPLQRSLLCCEHKNMMRQILEQTKKLMGQVDELKRKVDRSEERRQRSPHLNRDYMDDDR</sequence>
<organism evidence="2 3">
    <name type="scientific">Forsythia ovata</name>
    <dbReference type="NCBI Taxonomy" id="205694"/>
    <lineage>
        <taxon>Eukaryota</taxon>
        <taxon>Viridiplantae</taxon>
        <taxon>Streptophyta</taxon>
        <taxon>Embryophyta</taxon>
        <taxon>Tracheophyta</taxon>
        <taxon>Spermatophyta</taxon>
        <taxon>Magnoliopsida</taxon>
        <taxon>eudicotyledons</taxon>
        <taxon>Gunneridae</taxon>
        <taxon>Pentapetalae</taxon>
        <taxon>asterids</taxon>
        <taxon>lamiids</taxon>
        <taxon>Lamiales</taxon>
        <taxon>Oleaceae</taxon>
        <taxon>Forsythieae</taxon>
        <taxon>Forsythia</taxon>
    </lineage>
</organism>
<reference evidence="3" key="1">
    <citation type="submission" date="2024-07" db="EMBL/GenBank/DDBJ databases">
        <title>Two chromosome-level genome assemblies of Korean endemic species Abeliophyllum distichum and Forsythia ovata (Oleaceae).</title>
        <authorList>
            <person name="Jang H."/>
        </authorList>
    </citation>
    <scope>NUCLEOTIDE SEQUENCE [LARGE SCALE GENOMIC DNA]</scope>
</reference>
<accession>A0ABD1W6R6</accession>
<dbReference type="Proteomes" id="UP001604277">
    <property type="component" value="Unassembled WGS sequence"/>
</dbReference>
<name>A0ABD1W6R6_9LAMI</name>
<feature type="region of interest" description="Disordered" evidence="1">
    <location>
        <begin position="114"/>
        <end position="142"/>
    </location>
</feature>
<evidence type="ECO:0000313" key="3">
    <source>
        <dbReference type="Proteomes" id="UP001604277"/>
    </source>
</evidence>
<proteinExistence type="predicted"/>
<dbReference type="EMBL" id="JBFOLJ010000004">
    <property type="protein sequence ID" value="KAL2545257.1"/>
    <property type="molecule type" value="Genomic_DNA"/>
</dbReference>
<gene>
    <name evidence="2" type="ORF">Fot_14490</name>
</gene>
<feature type="region of interest" description="Disordered" evidence="1">
    <location>
        <begin position="36"/>
        <end position="87"/>
    </location>
</feature>
<evidence type="ECO:0000313" key="2">
    <source>
        <dbReference type="EMBL" id="KAL2545257.1"/>
    </source>
</evidence>
<dbReference type="AlphaFoldDB" id="A0ABD1W6R6"/>
<feature type="compositionally biased region" description="Basic and acidic residues" evidence="1">
    <location>
        <begin position="36"/>
        <end position="73"/>
    </location>
</feature>
<comment type="caution">
    <text evidence="2">The sequence shown here is derived from an EMBL/GenBank/DDBJ whole genome shotgun (WGS) entry which is preliminary data.</text>
</comment>